<evidence type="ECO:0000313" key="2">
    <source>
        <dbReference type="EMBL" id="OAA51570.1"/>
    </source>
</evidence>
<sequence>MSQGKKTVLITGCSPGGIGHALALEFHRQGANGDVRADGAGFRKLTSPFQAAMSSPRPGRSQPSRLFAN</sequence>
<gene>
    <name evidence="2" type="ORF">NOR_00163</name>
</gene>
<reference evidence="2 3" key="1">
    <citation type="journal article" date="2016" name="Genome Biol. Evol.">
        <title>Divergent and convergent evolution of fungal pathogenicity.</title>
        <authorList>
            <person name="Shang Y."/>
            <person name="Xiao G."/>
            <person name="Zheng P."/>
            <person name="Cen K."/>
            <person name="Zhan S."/>
            <person name="Wang C."/>
        </authorList>
    </citation>
    <scope>NUCLEOTIDE SEQUENCE [LARGE SCALE GENOMIC DNA]</scope>
    <source>
        <strain evidence="2 3">RCEF 4871</strain>
    </source>
</reference>
<proteinExistence type="predicted"/>
<feature type="region of interest" description="Disordered" evidence="1">
    <location>
        <begin position="46"/>
        <end position="69"/>
    </location>
</feature>
<name>A0A162M6C5_METRR</name>
<dbReference type="OrthoDB" id="2102561at2759"/>
<dbReference type="Proteomes" id="UP000243498">
    <property type="component" value="Unassembled WGS sequence"/>
</dbReference>
<accession>A0A162M6C5</accession>
<keyword evidence="3" id="KW-1185">Reference proteome</keyword>
<dbReference type="InterPro" id="IPR036291">
    <property type="entry name" value="NAD(P)-bd_dom_sf"/>
</dbReference>
<evidence type="ECO:0000313" key="3">
    <source>
        <dbReference type="Proteomes" id="UP000243498"/>
    </source>
</evidence>
<dbReference type="AlphaFoldDB" id="A0A162M6C5"/>
<protein>
    <submittedName>
        <fullName evidence="2">Oxidoreductase</fullName>
    </submittedName>
</protein>
<organism evidence="2 3">
    <name type="scientific">Metarhizium rileyi (strain RCEF 4871)</name>
    <name type="common">Nomuraea rileyi</name>
    <dbReference type="NCBI Taxonomy" id="1649241"/>
    <lineage>
        <taxon>Eukaryota</taxon>
        <taxon>Fungi</taxon>
        <taxon>Dikarya</taxon>
        <taxon>Ascomycota</taxon>
        <taxon>Pezizomycotina</taxon>
        <taxon>Sordariomycetes</taxon>
        <taxon>Hypocreomycetidae</taxon>
        <taxon>Hypocreales</taxon>
        <taxon>Clavicipitaceae</taxon>
        <taxon>Metarhizium</taxon>
    </lineage>
</organism>
<comment type="caution">
    <text evidence="2">The sequence shown here is derived from an EMBL/GenBank/DDBJ whole genome shotgun (WGS) entry which is preliminary data.</text>
</comment>
<dbReference type="EMBL" id="AZHC01000001">
    <property type="protein sequence ID" value="OAA51570.1"/>
    <property type="molecule type" value="Genomic_DNA"/>
</dbReference>
<dbReference type="SUPFAM" id="SSF51735">
    <property type="entry name" value="NAD(P)-binding Rossmann-fold domains"/>
    <property type="match status" value="1"/>
</dbReference>
<evidence type="ECO:0000256" key="1">
    <source>
        <dbReference type="SAM" id="MobiDB-lite"/>
    </source>
</evidence>
<dbReference type="Gene3D" id="3.40.50.720">
    <property type="entry name" value="NAD(P)-binding Rossmann-like Domain"/>
    <property type="match status" value="1"/>
</dbReference>
<feature type="compositionally biased region" description="Low complexity" evidence="1">
    <location>
        <begin position="54"/>
        <end position="69"/>
    </location>
</feature>